<dbReference type="CDD" id="cd00075">
    <property type="entry name" value="HATPase"/>
    <property type="match status" value="1"/>
</dbReference>
<evidence type="ECO:0000256" key="2">
    <source>
        <dbReference type="ARBA" id="ARBA00012438"/>
    </source>
</evidence>
<evidence type="ECO:0000256" key="1">
    <source>
        <dbReference type="ARBA" id="ARBA00000085"/>
    </source>
</evidence>
<dbReference type="SUPFAM" id="SSF55874">
    <property type="entry name" value="ATPase domain of HSP90 chaperone/DNA topoisomerase II/histidine kinase"/>
    <property type="match status" value="1"/>
</dbReference>
<keyword evidence="3 6" id="KW-0597">Phosphoprotein</keyword>
<dbReference type="GO" id="GO:0009927">
    <property type="term" value="F:histidine phosphotransfer kinase activity"/>
    <property type="evidence" value="ECO:0007669"/>
    <property type="project" value="TreeGrafter"/>
</dbReference>
<dbReference type="SMART" id="SM00448">
    <property type="entry name" value="REC"/>
    <property type="match status" value="1"/>
</dbReference>
<proteinExistence type="predicted"/>
<feature type="domain" description="Histidine kinase" evidence="8">
    <location>
        <begin position="233"/>
        <end position="446"/>
    </location>
</feature>
<keyword evidence="7" id="KW-1133">Transmembrane helix</keyword>
<dbReference type="Gene3D" id="3.40.50.2300">
    <property type="match status" value="1"/>
</dbReference>
<dbReference type="PROSITE" id="PS50110">
    <property type="entry name" value="RESPONSE_REGULATORY"/>
    <property type="match status" value="1"/>
</dbReference>
<feature type="domain" description="Response regulatory" evidence="9">
    <location>
        <begin position="467"/>
        <end position="585"/>
    </location>
</feature>
<dbReference type="SUPFAM" id="SSF47384">
    <property type="entry name" value="Homodimeric domain of signal transducing histidine kinase"/>
    <property type="match status" value="1"/>
</dbReference>
<evidence type="ECO:0000256" key="3">
    <source>
        <dbReference type="ARBA" id="ARBA00022553"/>
    </source>
</evidence>
<dbReference type="Gene3D" id="3.30.565.10">
    <property type="entry name" value="Histidine kinase-like ATPase, C-terminal domain"/>
    <property type="match status" value="1"/>
</dbReference>
<dbReference type="SUPFAM" id="SSF52172">
    <property type="entry name" value="CheY-like"/>
    <property type="match status" value="1"/>
</dbReference>
<evidence type="ECO:0000313" key="10">
    <source>
        <dbReference type="EMBL" id="QIE85423.1"/>
    </source>
</evidence>
<dbReference type="CDD" id="cd00082">
    <property type="entry name" value="HisKA"/>
    <property type="match status" value="1"/>
</dbReference>
<comment type="catalytic activity">
    <reaction evidence="1">
        <text>ATP + protein L-histidine = ADP + protein N-phospho-L-histidine.</text>
        <dbReference type="EC" id="2.7.13.3"/>
    </reaction>
</comment>
<dbReference type="PANTHER" id="PTHR43047">
    <property type="entry name" value="TWO-COMPONENT HISTIDINE PROTEIN KINASE"/>
    <property type="match status" value="1"/>
</dbReference>
<organism evidence="10 11">
    <name type="scientific">Pseudomonas nitroreducens</name>
    <dbReference type="NCBI Taxonomy" id="46680"/>
    <lineage>
        <taxon>Bacteria</taxon>
        <taxon>Pseudomonadati</taxon>
        <taxon>Pseudomonadota</taxon>
        <taxon>Gammaproteobacteria</taxon>
        <taxon>Pseudomonadales</taxon>
        <taxon>Pseudomonadaceae</taxon>
        <taxon>Pseudomonas</taxon>
    </lineage>
</organism>
<sequence>MNLWQRDLSHSPYAERVRAEQFDVLRRNSPFSIIAAYLVAGLTTWVLNGALPLESLLAWLAAQTLLGGARLWLLRRYDQLRDSGAGPRRSWLIQVMITTGLSGLLWGLPAAYWMTVLPPSMQMYVVVVLLGLGTGVMNAYSIVLPLFYLFIVPAFTLPFAALLVLLPDALSKTLGAAALVYAVTIFAFAYRFHATLVDSLLLRFENSELLRKLSIEKEAAERSDQAKTRFLASASHDLRQPTYALGLYLGALKKQPLNEASENLVDHISRALAAQGSLFDALLNISRLDAGIVQPSLQVFSLAELLERIQQECSVQAADKGLNLRVRPGAPFVKSDPALFERILRNLVENAIRYTDHGGVLIGWRRRGRQVRVEVWDSGPGIPEREQQKVFWEFHQLNNPERDRSKGLGLGLAIVQRTARLLDHPLALHSREGHGSAFMISLPRATAVQPRQAEIQPPRTVVGSDKLIYVIEDDAENREGLRLLFQSWEYRHVIVADVADLLADPTAAAQKPDLIISDYRLRDHQTGIDAIARLHGHYEDDWIAAVLVTGDTDPQLLAQASAHGWPLLHKPLAAEQLKAMIDEQFSSELEPLDDPL</sequence>
<evidence type="ECO:0000256" key="5">
    <source>
        <dbReference type="ARBA" id="ARBA00022777"/>
    </source>
</evidence>
<dbReference type="Pfam" id="PF00512">
    <property type="entry name" value="HisKA"/>
    <property type="match status" value="1"/>
</dbReference>
<evidence type="ECO:0000313" key="11">
    <source>
        <dbReference type="Proteomes" id="UP000501063"/>
    </source>
</evidence>
<dbReference type="PRINTS" id="PR00344">
    <property type="entry name" value="BCTRLSENSOR"/>
</dbReference>
<dbReference type="Pfam" id="PF02518">
    <property type="entry name" value="HATPase_c"/>
    <property type="match status" value="1"/>
</dbReference>
<dbReference type="RefSeq" id="WP_038803587.1">
    <property type="nucleotide sequence ID" value="NZ_CP049140.1"/>
</dbReference>
<dbReference type="CDD" id="cd00156">
    <property type="entry name" value="REC"/>
    <property type="match status" value="1"/>
</dbReference>
<keyword evidence="4" id="KW-0808">Transferase</keyword>
<dbReference type="PROSITE" id="PS50109">
    <property type="entry name" value="HIS_KIN"/>
    <property type="match status" value="1"/>
</dbReference>
<dbReference type="EC" id="2.7.13.3" evidence="2"/>
<dbReference type="GO" id="GO:0000155">
    <property type="term" value="F:phosphorelay sensor kinase activity"/>
    <property type="evidence" value="ECO:0007669"/>
    <property type="project" value="InterPro"/>
</dbReference>
<evidence type="ECO:0000256" key="4">
    <source>
        <dbReference type="ARBA" id="ARBA00022679"/>
    </source>
</evidence>
<dbReference type="PANTHER" id="PTHR43047:SF9">
    <property type="entry name" value="HISTIDINE KINASE"/>
    <property type="match status" value="1"/>
</dbReference>
<evidence type="ECO:0000259" key="9">
    <source>
        <dbReference type="PROSITE" id="PS50110"/>
    </source>
</evidence>
<protein>
    <recommendedName>
        <fullName evidence="2">histidine kinase</fullName>
        <ecNumber evidence="2">2.7.13.3</ecNumber>
    </recommendedName>
</protein>
<dbReference type="GO" id="GO:0005886">
    <property type="term" value="C:plasma membrane"/>
    <property type="evidence" value="ECO:0007669"/>
    <property type="project" value="TreeGrafter"/>
</dbReference>
<dbReference type="AlphaFoldDB" id="A0A6G6IR37"/>
<feature type="transmembrane region" description="Helical" evidence="7">
    <location>
        <begin position="56"/>
        <end position="74"/>
    </location>
</feature>
<dbReference type="InterPro" id="IPR004358">
    <property type="entry name" value="Sig_transdc_His_kin-like_C"/>
</dbReference>
<feature type="transmembrane region" description="Helical" evidence="7">
    <location>
        <begin position="178"/>
        <end position="202"/>
    </location>
</feature>
<dbReference type="SMART" id="SM00387">
    <property type="entry name" value="HATPase_c"/>
    <property type="match status" value="1"/>
</dbReference>
<feature type="transmembrane region" description="Helical" evidence="7">
    <location>
        <begin position="95"/>
        <end position="115"/>
    </location>
</feature>
<dbReference type="InterPro" id="IPR011006">
    <property type="entry name" value="CheY-like_superfamily"/>
</dbReference>
<reference evidence="10 11" key="1">
    <citation type="submission" date="2020-02" db="EMBL/GenBank/DDBJ databases">
        <title>Integrative conjugative elements (ICEs) and plasmids drive adaptation of Pseudomonas nitroreducens strain HBP1 to wastewater environment.</title>
        <authorList>
            <person name="Sentchilo V."/>
            <person name="Carraro N."/>
            <person name="Bertelli C."/>
            <person name="van der Meer J.R."/>
        </authorList>
    </citation>
    <scope>NUCLEOTIDE SEQUENCE [LARGE SCALE GENOMIC DNA]</scope>
    <source>
        <strain evidence="10 11">HBP1</strain>
    </source>
</reference>
<keyword evidence="5 10" id="KW-0418">Kinase</keyword>
<feature type="modified residue" description="4-aspartylphosphate" evidence="6">
    <location>
        <position position="518"/>
    </location>
</feature>
<dbReference type="Proteomes" id="UP000501063">
    <property type="component" value="Chromosome"/>
</dbReference>
<name>A0A6G6IR37_PSENT</name>
<dbReference type="EMBL" id="CP049140">
    <property type="protein sequence ID" value="QIE85423.1"/>
    <property type="molecule type" value="Genomic_DNA"/>
</dbReference>
<dbReference type="InterPro" id="IPR003594">
    <property type="entry name" value="HATPase_dom"/>
</dbReference>
<dbReference type="Pfam" id="PF00072">
    <property type="entry name" value="Response_reg"/>
    <property type="match status" value="1"/>
</dbReference>
<dbReference type="InterPro" id="IPR005467">
    <property type="entry name" value="His_kinase_dom"/>
</dbReference>
<dbReference type="InterPro" id="IPR036097">
    <property type="entry name" value="HisK_dim/P_sf"/>
</dbReference>
<evidence type="ECO:0000259" key="8">
    <source>
        <dbReference type="PROSITE" id="PS50109"/>
    </source>
</evidence>
<keyword evidence="7" id="KW-0812">Transmembrane</keyword>
<keyword evidence="7" id="KW-0472">Membrane</keyword>
<feature type="transmembrane region" description="Helical" evidence="7">
    <location>
        <begin position="31"/>
        <end position="50"/>
    </location>
</feature>
<evidence type="ECO:0000256" key="7">
    <source>
        <dbReference type="SAM" id="Phobius"/>
    </source>
</evidence>
<dbReference type="SMART" id="SM00388">
    <property type="entry name" value="HisKA"/>
    <property type="match status" value="1"/>
</dbReference>
<dbReference type="KEGG" id="pnt:G5B91_03725"/>
<dbReference type="InterPro" id="IPR001789">
    <property type="entry name" value="Sig_transdc_resp-reg_receiver"/>
</dbReference>
<feature type="transmembrane region" description="Helical" evidence="7">
    <location>
        <begin position="147"/>
        <end position="166"/>
    </location>
</feature>
<dbReference type="Gene3D" id="1.10.287.130">
    <property type="match status" value="1"/>
</dbReference>
<dbReference type="InterPro" id="IPR003661">
    <property type="entry name" value="HisK_dim/P_dom"/>
</dbReference>
<gene>
    <name evidence="10" type="ORF">G5B91_03725</name>
</gene>
<dbReference type="InterPro" id="IPR036890">
    <property type="entry name" value="HATPase_C_sf"/>
</dbReference>
<evidence type="ECO:0000256" key="6">
    <source>
        <dbReference type="PROSITE-ProRule" id="PRU00169"/>
    </source>
</evidence>
<dbReference type="FunFam" id="3.30.565.10:FF:000049">
    <property type="entry name" value="Two-component sensor histidine kinase"/>
    <property type="match status" value="1"/>
</dbReference>
<accession>A0A6G6IR37</accession>